<accession>A0A852TW92</accession>
<keyword evidence="2" id="KW-1185">Reference proteome</keyword>
<evidence type="ECO:0000313" key="1">
    <source>
        <dbReference type="EMBL" id="NYE47113.1"/>
    </source>
</evidence>
<sequence>MAAMYVVAPDLGGPQAAEAVAALTDDVRRVLGRAPRDFSDYAESAAAHGAWRG</sequence>
<organism evidence="1 2">
    <name type="scientific">Spinactinospora alkalitolerans</name>
    <dbReference type="NCBI Taxonomy" id="687207"/>
    <lineage>
        <taxon>Bacteria</taxon>
        <taxon>Bacillati</taxon>
        <taxon>Actinomycetota</taxon>
        <taxon>Actinomycetes</taxon>
        <taxon>Streptosporangiales</taxon>
        <taxon>Nocardiopsidaceae</taxon>
        <taxon>Spinactinospora</taxon>
    </lineage>
</organism>
<evidence type="ECO:0000313" key="2">
    <source>
        <dbReference type="Proteomes" id="UP000589036"/>
    </source>
</evidence>
<gene>
    <name evidence="1" type="ORF">HDA32_002233</name>
</gene>
<dbReference type="EMBL" id="JACCCC010000001">
    <property type="protein sequence ID" value="NYE47113.1"/>
    <property type="molecule type" value="Genomic_DNA"/>
</dbReference>
<proteinExistence type="predicted"/>
<dbReference type="AlphaFoldDB" id="A0A852TW92"/>
<name>A0A852TW92_9ACTN</name>
<dbReference type="RefSeq" id="WP_218882403.1">
    <property type="nucleotide sequence ID" value="NZ_BAAAYY010000009.1"/>
</dbReference>
<reference evidence="1 2" key="1">
    <citation type="submission" date="2020-07" db="EMBL/GenBank/DDBJ databases">
        <title>Sequencing the genomes of 1000 actinobacteria strains.</title>
        <authorList>
            <person name="Klenk H.-P."/>
        </authorList>
    </citation>
    <scope>NUCLEOTIDE SEQUENCE [LARGE SCALE GENOMIC DNA]</scope>
    <source>
        <strain evidence="1 2">CXB654</strain>
    </source>
</reference>
<comment type="caution">
    <text evidence="1">The sequence shown here is derived from an EMBL/GenBank/DDBJ whole genome shotgun (WGS) entry which is preliminary data.</text>
</comment>
<protein>
    <submittedName>
        <fullName evidence="1">Uncharacterized protein</fullName>
    </submittedName>
</protein>
<dbReference type="Proteomes" id="UP000589036">
    <property type="component" value="Unassembled WGS sequence"/>
</dbReference>